<proteinExistence type="predicted"/>
<dbReference type="InterPro" id="IPR038196">
    <property type="entry name" value="Med25_PTOV_sf"/>
</dbReference>
<dbReference type="Proteomes" id="UP001497623">
    <property type="component" value="Unassembled WGS sequence"/>
</dbReference>
<dbReference type="EMBL" id="CAXKWB010015287">
    <property type="protein sequence ID" value="CAL4113227.1"/>
    <property type="molecule type" value="Genomic_DNA"/>
</dbReference>
<protein>
    <recommendedName>
        <fullName evidence="1">Mediator complex subunit Med25 PTOV domain-containing protein</fullName>
    </recommendedName>
</protein>
<sequence>MFCKRVTSRNLEQIGQLKYLKVPPFTLFMTKIDKPQGMFCSNSSNSNISNRITSVSMNTKYVWNSKSTCTTSSLLKPNVIHDDFTSLTQDKQNHFKQSTLHNMDIFEEKEPSIQNNVMVIDISDDESQKGKEDKVNNSDEISIIYDSKNYSEEQSTKYNEELQECHKMVVGGISRIDRQYRNIWHGTLTWNIGKIKISTNCIVKSENTNANLISIAEDWCRNQCLQLLSKCNLESYVAAIEKGTCVVLVMEKTSETKQLWDLLADEHTGFISISSSSLENQPIEIILVGSCLTDSKSIVKNNQLIFKGLMISPGKLLTKRITQPMTNTNAWQGTLVWKKKLSTCSLALILQVSCSVNTGSSLLEVKPSSWSSTLTMQMFPHSILNFLNENSIRGVIIDIELLAGEDLEILHYSLSCGLAGCIHVSHEHTSNDPLRVIILTFNKERNKYIGFMPSDQDLFCSELKHFIVKYQQKFNGE</sequence>
<dbReference type="AlphaFoldDB" id="A0AAV2R5Z2"/>
<dbReference type="Gene3D" id="2.40.290.30">
    <property type="entry name" value="Mediator complex subunit 25, ACID domain"/>
    <property type="match status" value="1"/>
</dbReference>
<dbReference type="Pfam" id="PF11232">
    <property type="entry name" value="Med25"/>
    <property type="match status" value="2"/>
</dbReference>
<dbReference type="InterPro" id="IPR021394">
    <property type="entry name" value="Med25_PTOV"/>
</dbReference>
<organism evidence="2 3">
    <name type="scientific">Meganyctiphanes norvegica</name>
    <name type="common">Northern krill</name>
    <name type="synonym">Thysanopoda norvegica</name>
    <dbReference type="NCBI Taxonomy" id="48144"/>
    <lineage>
        <taxon>Eukaryota</taxon>
        <taxon>Metazoa</taxon>
        <taxon>Ecdysozoa</taxon>
        <taxon>Arthropoda</taxon>
        <taxon>Crustacea</taxon>
        <taxon>Multicrustacea</taxon>
        <taxon>Malacostraca</taxon>
        <taxon>Eumalacostraca</taxon>
        <taxon>Eucarida</taxon>
        <taxon>Euphausiacea</taxon>
        <taxon>Euphausiidae</taxon>
        <taxon>Meganyctiphanes</taxon>
    </lineage>
</organism>
<feature type="domain" description="Mediator complex subunit Med25 PTOV" evidence="1">
    <location>
        <begin position="327"/>
        <end position="471"/>
    </location>
</feature>
<feature type="domain" description="Mediator complex subunit Med25 PTOV" evidence="1">
    <location>
        <begin position="180"/>
        <end position="287"/>
    </location>
</feature>
<evidence type="ECO:0000259" key="1">
    <source>
        <dbReference type="Pfam" id="PF11232"/>
    </source>
</evidence>
<gene>
    <name evidence="2" type="ORF">MNOR_LOCUS20073</name>
</gene>
<comment type="caution">
    <text evidence="2">The sequence shown here is derived from an EMBL/GenBank/DDBJ whole genome shotgun (WGS) entry which is preliminary data.</text>
</comment>
<keyword evidence="3" id="KW-1185">Reference proteome</keyword>
<reference evidence="2 3" key="1">
    <citation type="submission" date="2024-05" db="EMBL/GenBank/DDBJ databases">
        <authorList>
            <person name="Wallberg A."/>
        </authorList>
    </citation>
    <scope>NUCLEOTIDE SEQUENCE [LARGE SCALE GENOMIC DNA]</scope>
</reference>
<name>A0AAV2R5Z2_MEGNR</name>
<evidence type="ECO:0000313" key="3">
    <source>
        <dbReference type="Proteomes" id="UP001497623"/>
    </source>
</evidence>
<accession>A0AAV2R5Z2</accession>
<evidence type="ECO:0000313" key="2">
    <source>
        <dbReference type="EMBL" id="CAL4113227.1"/>
    </source>
</evidence>